<dbReference type="OrthoDB" id="344736at2"/>
<organism evidence="2 3">
    <name type="scientific">Shimia aestuarii</name>
    <dbReference type="NCBI Taxonomy" id="254406"/>
    <lineage>
        <taxon>Bacteria</taxon>
        <taxon>Pseudomonadati</taxon>
        <taxon>Pseudomonadota</taxon>
        <taxon>Alphaproteobacteria</taxon>
        <taxon>Rhodobacterales</taxon>
        <taxon>Roseobacteraceae</taxon>
    </lineage>
</organism>
<feature type="transmembrane region" description="Helical" evidence="1">
    <location>
        <begin position="109"/>
        <end position="130"/>
    </location>
</feature>
<keyword evidence="3" id="KW-1185">Reference proteome</keyword>
<name>A0A1I4KF72_9RHOB</name>
<evidence type="ECO:0000313" key="3">
    <source>
        <dbReference type="Proteomes" id="UP000199144"/>
    </source>
</evidence>
<evidence type="ECO:0008006" key="4">
    <source>
        <dbReference type="Google" id="ProtNLM"/>
    </source>
</evidence>
<keyword evidence="1" id="KW-1133">Transmembrane helix</keyword>
<dbReference type="InterPro" id="IPR013879">
    <property type="entry name" value="DUF1761"/>
</dbReference>
<feature type="transmembrane region" description="Helical" evidence="1">
    <location>
        <begin position="7"/>
        <end position="28"/>
    </location>
</feature>
<dbReference type="STRING" id="254406.SAMN04488042_1011454"/>
<sequence>MEIAIVVAAALASYIFGAIWYMALSQAWMKAAGVEVGEDGRPVNTGSAMPYVAAFICALLVAGMMRHVFSLSGIETVGAGFTAGLGIGLFLAAPWLVTNYAFAGRNRTLMLIDGGYAAIGCTIMGVVLTLL</sequence>
<feature type="transmembrane region" description="Helical" evidence="1">
    <location>
        <begin position="48"/>
        <end position="65"/>
    </location>
</feature>
<reference evidence="2 3" key="1">
    <citation type="submission" date="2016-10" db="EMBL/GenBank/DDBJ databases">
        <authorList>
            <person name="de Groot N.N."/>
        </authorList>
    </citation>
    <scope>NUCLEOTIDE SEQUENCE [LARGE SCALE GENOMIC DNA]</scope>
    <source>
        <strain evidence="2 3">DSM 15283</strain>
    </source>
</reference>
<dbReference type="EMBL" id="FOTQ01000001">
    <property type="protein sequence ID" value="SFL77414.1"/>
    <property type="molecule type" value="Genomic_DNA"/>
</dbReference>
<dbReference type="Proteomes" id="UP000199144">
    <property type="component" value="Unassembled WGS sequence"/>
</dbReference>
<dbReference type="Pfam" id="PF08570">
    <property type="entry name" value="DUF1761"/>
    <property type="match status" value="1"/>
</dbReference>
<accession>A0A1I4KF72</accession>
<protein>
    <recommendedName>
        <fullName evidence="4">DUF1761 domain-containing protein</fullName>
    </recommendedName>
</protein>
<feature type="transmembrane region" description="Helical" evidence="1">
    <location>
        <begin position="77"/>
        <end position="97"/>
    </location>
</feature>
<dbReference type="AlphaFoldDB" id="A0A1I4KF72"/>
<gene>
    <name evidence="2" type="ORF">SAMN04488042_1011454</name>
</gene>
<proteinExistence type="predicted"/>
<keyword evidence="1" id="KW-0472">Membrane</keyword>
<evidence type="ECO:0000256" key="1">
    <source>
        <dbReference type="SAM" id="Phobius"/>
    </source>
</evidence>
<keyword evidence="1" id="KW-0812">Transmembrane</keyword>
<evidence type="ECO:0000313" key="2">
    <source>
        <dbReference type="EMBL" id="SFL77414.1"/>
    </source>
</evidence>
<dbReference type="RefSeq" id="WP_093092210.1">
    <property type="nucleotide sequence ID" value="NZ_FOTQ01000001.1"/>
</dbReference>